<protein>
    <submittedName>
        <fullName evidence="2">Ribosomal protein S18 acetylase RimI</fullName>
    </submittedName>
</protein>
<keyword evidence="3" id="KW-1185">Reference proteome</keyword>
<proteinExistence type="predicted"/>
<dbReference type="CDD" id="cd04301">
    <property type="entry name" value="NAT_SF"/>
    <property type="match status" value="1"/>
</dbReference>
<dbReference type="Gene3D" id="3.40.630.30">
    <property type="match status" value="1"/>
</dbReference>
<dbReference type="Pfam" id="PF00583">
    <property type="entry name" value="Acetyltransf_1"/>
    <property type="match status" value="1"/>
</dbReference>
<dbReference type="AlphaFoldDB" id="A0A1H2K9L6"/>
<keyword evidence="2" id="KW-0689">Ribosomal protein</keyword>
<evidence type="ECO:0000259" key="1">
    <source>
        <dbReference type="PROSITE" id="PS51186"/>
    </source>
</evidence>
<name>A0A1H2K9L6_9ACTN</name>
<keyword evidence="2" id="KW-0687">Ribonucleoprotein</keyword>
<reference evidence="3" key="1">
    <citation type="submission" date="2016-10" db="EMBL/GenBank/DDBJ databases">
        <authorList>
            <person name="Varghese N."/>
            <person name="Submissions S."/>
        </authorList>
    </citation>
    <scope>NUCLEOTIDE SEQUENCE [LARGE SCALE GENOMIC DNA]</scope>
    <source>
        <strain evidence="3">DSM 45079</strain>
    </source>
</reference>
<dbReference type="InterPro" id="IPR000182">
    <property type="entry name" value="GNAT_dom"/>
</dbReference>
<sequence length="288" mass="30754">MRPEDVDAAERLTALAYGADRTDDRRRRWCDRIRHLLTTDPGGCWVADDGGDGAADAAGPGASGEAGSINGVAVALRRDLLWVLSTYAVHPDHQSRGIGTALLGAAIDYGAGCLRGLVTSRPDPQALRRYRRAGFTLHPTMRLTGVVDRASLPAVDGVRVGTAADLDLVDSVDRRVRGATHRPDHAFVMAHSTLLVCDLFTASGYAFLADWGVTRLAATNRAVAQRLLWAALARTAPGSPADVRNLTSDQEWAIDVGLAAGLRLDQDAYLALRHMRPPAPYVPSSAFG</sequence>
<accession>A0A1H2K9L6</accession>
<dbReference type="STRING" id="419479.SAMN04488563_3588"/>
<dbReference type="InterPro" id="IPR016181">
    <property type="entry name" value="Acyl_CoA_acyltransferase"/>
</dbReference>
<evidence type="ECO:0000313" key="3">
    <source>
        <dbReference type="Proteomes" id="UP000182977"/>
    </source>
</evidence>
<organism evidence="2 3">
    <name type="scientific">Jiangella alkaliphila</name>
    <dbReference type="NCBI Taxonomy" id="419479"/>
    <lineage>
        <taxon>Bacteria</taxon>
        <taxon>Bacillati</taxon>
        <taxon>Actinomycetota</taxon>
        <taxon>Actinomycetes</taxon>
        <taxon>Jiangellales</taxon>
        <taxon>Jiangellaceae</taxon>
        <taxon>Jiangella</taxon>
    </lineage>
</organism>
<gene>
    <name evidence="2" type="ORF">SAMN04488563_3588</name>
</gene>
<evidence type="ECO:0000313" key="2">
    <source>
        <dbReference type="EMBL" id="SDU65437.1"/>
    </source>
</evidence>
<dbReference type="SUPFAM" id="SSF55729">
    <property type="entry name" value="Acyl-CoA N-acyltransferases (Nat)"/>
    <property type="match status" value="1"/>
</dbReference>
<dbReference type="Proteomes" id="UP000182977">
    <property type="component" value="Chromosome I"/>
</dbReference>
<dbReference type="EMBL" id="LT629791">
    <property type="protein sequence ID" value="SDU65437.1"/>
    <property type="molecule type" value="Genomic_DNA"/>
</dbReference>
<dbReference type="GO" id="GO:0016747">
    <property type="term" value="F:acyltransferase activity, transferring groups other than amino-acyl groups"/>
    <property type="evidence" value="ECO:0007669"/>
    <property type="project" value="InterPro"/>
</dbReference>
<dbReference type="GO" id="GO:0005840">
    <property type="term" value="C:ribosome"/>
    <property type="evidence" value="ECO:0007669"/>
    <property type="project" value="UniProtKB-KW"/>
</dbReference>
<feature type="domain" description="N-acetyltransferase" evidence="1">
    <location>
        <begin position="1"/>
        <end position="153"/>
    </location>
</feature>
<dbReference type="PROSITE" id="PS51186">
    <property type="entry name" value="GNAT"/>
    <property type="match status" value="1"/>
</dbReference>